<dbReference type="Proteomes" id="UP000533598">
    <property type="component" value="Unassembled WGS sequence"/>
</dbReference>
<dbReference type="FunFam" id="2.30.38.10:FF:000001">
    <property type="entry name" value="Non-ribosomal peptide synthetase PvdI"/>
    <property type="match status" value="2"/>
</dbReference>
<dbReference type="FunFam" id="3.30.300.30:FF:000010">
    <property type="entry name" value="Enterobactin synthetase component F"/>
    <property type="match status" value="1"/>
</dbReference>
<dbReference type="FunFam" id="1.10.1200.10:FF:000005">
    <property type="entry name" value="Nonribosomal peptide synthetase 1"/>
    <property type="match status" value="1"/>
</dbReference>
<organism evidence="8 9">
    <name type="scientific">Crossiella cryophila</name>
    <dbReference type="NCBI Taxonomy" id="43355"/>
    <lineage>
        <taxon>Bacteria</taxon>
        <taxon>Bacillati</taxon>
        <taxon>Actinomycetota</taxon>
        <taxon>Actinomycetes</taxon>
        <taxon>Pseudonocardiales</taxon>
        <taxon>Pseudonocardiaceae</taxon>
        <taxon>Crossiella</taxon>
    </lineage>
</organism>
<dbReference type="FunFam" id="3.40.50.980:FF:000001">
    <property type="entry name" value="Non-ribosomal peptide synthetase"/>
    <property type="match status" value="2"/>
</dbReference>
<feature type="domain" description="Carrier" evidence="7">
    <location>
        <begin position="2839"/>
        <end position="2914"/>
    </location>
</feature>
<dbReference type="PANTHER" id="PTHR45527">
    <property type="entry name" value="NONRIBOSOMAL PEPTIDE SYNTHETASE"/>
    <property type="match status" value="1"/>
</dbReference>
<dbReference type="Gene3D" id="3.40.50.150">
    <property type="entry name" value="Vaccinia Virus protein VP39"/>
    <property type="match status" value="1"/>
</dbReference>
<dbReference type="Gene3D" id="3.40.50.1820">
    <property type="entry name" value="alpha/beta hydrolase"/>
    <property type="match status" value="1"/>
</dbReference>
<evidence type="ECO:0000259" key="7">
    <source>
        <dbReference type="PROSITE" id="PS50075"/>
    </source>
</evidence>
<feature type="domain" description="Carrier" evidence="7">
    <location>
        <begin position="1767"/>
        <end position="1842"/>
    </location>
</feature>
<evidence type="ECO:0000256" key="5">
    <source>
        <dbReference type="ARBA" id="ARBA00022737"/>
    </source>
</evidence>
<evidence type="ECO:0000256" key="4">
    <source>
        <dbReference type="ARBA" id="ARBA00022553"/>
    </source>
</evidence>
<protein>
    <submittedName>
        <fullName evidence="8">Amino acid adenylation domain-containing protein</fullName>
    </submittedName>
</protein>
<dbReference type="Pfam" id="PF13193">
    <property type="entry name" value="AMP-binding_C"/>
    <property type="match status" value="2"/>
</dbReference>
<dbReference type="InterPro" id="IPR006162">
    <property type="entry name" value="Ppantetheine_attach_site"/>
</dbReference>
<dbReference type="GO" id="GO:0031177">
    <property type="term" value="F:phosphopantetheine binding"/>
    <property type="evidence" value="ECO:0007669"/>
    <property type="project" value="InterPro"/>
</dbReference>
<dbReference type="InterPro" id="IPR009081">
    <property type="entry name" value="PP-bd_ACP"/>
</dbReference>
<dbReference type="CDD" id="cd02440">
    <property type="entry name" value="AdoMet_MTases"/>
    <property type="match status" value="1"/>
</dbReference>
<dbReference type="InterPro" id="IPR029063">
    <property type="entry name" value="SAM-dependent_MTases_sf"/>
</dbReference>
<reference evidence="8 9" key="1">
    <citation type="submission" date="2020-08" db="EMBL/GenBank/DDBJ databases">
        <title>Sequencing the genomes of 1000 actinobacteria strains.</title>
        <authorList>
            <person name="Klenk H.-P."/>
        </authorList>
    </citation>
    <scope>NUCLEOTIDE SEQUENCE [LARGE SCALE GENOMIC DNA]</scope>
    <source>
        <strain evidence="8 9">DSM 44230</strain>
    </source>
</reference>
<dbReference type="GO" id="GO:0009403">
    <property type="term" value="P:toxin biosynthetic process"/>
    <property type="evidence" value="ECO:0007669"/>
    <property type="project" value="UniProtKB-ARBA"/>
</dbReference>
<dbReference type="GO" id="GO:0003824">
    <property type="term" value="F:catalytic activity"/>
    <property type="evidence" value="ECO:0007669"/>
    <property type="project" value="InterPro"/>
</dbReference>
<dbReference type="SUPFAM" id="SSF47336">
    <property type="entry name" value="ACP-like"/>
    <property type="match status" value="2"/>
</dbReference>
<dbReference type="SMART" id="SM00823">
    <property type="entry name" value="PKS_PP"/>
    <property type="match status" value="2"/>
</dbReference>
<dbReference type="SUPFAM" id="SSF53474">
    <property type="entry name" value="alpha/beta-Hydrolases"/>
    <property type="match status" value="1"/>
</dbReference>
<accession>A0A7W7CCG2</accession>
<gene>
    <name evidence="8" type="ORF">HNR67_003446</name>
</gene>
<dbReference type="Gene3D" id="3.30.559.30">
    <property type="entry name" value="Nonribosomal peptide synthetase, condensation domain"/>
    <property type="match status" value="2"/>
</dbReference>
<evidence type="ECO:0000313" key="8">
    <source>
        <dbReference type="EMBL" id="MBB4677328.1"/>
    </source>
</evidence>
<dbReference type="PROSITE" id="PS50075">
    <property type="entry name" value="CARRIER"/>
    <property type="match status" value="2"/>
</dbReference>
<dbReference type="Gene3D" id="3.30.300.30">
    <property type="match status" value="3"/>
</dbReference>
<dbReference type="CDD" id="cd19540">
    <property type="entry name" value="LCL_NRPS-like"/>
    <property type="match status" value="1"/>
</dbReference>
<dbReference type="GO" id="GO:0005829">
    <property type="term" value="C:cytosol"/>
    <property type="evidence" value="ECO:0007669"/>
    <property type="project" value="TreeGrafter"/>
</dbReference>
<dbReference type="InterPro" id="IPR045851">
    <property type="entry name" value="AMP-bd_C_sf"/>
</dbReference>
<dbReference type="InterPro" id="IPR013217">
    <property type="entry name" value="Methyltransf_12"/>
</dbReference>
<dbReference type="InterPro" id="IPR001242">
    <property type="entry name" value="Condensation_dom"/>
</dbReference>
<dbReference type="GO" id="GO:0072330">
    <property type="term" value="P:monocarboxylic acid biosynthetic process"/>
    <property type="evidence" value="ECO:0007669"/>
    <property type="project" value="UniProtKB-ARBA"/>
</dbReference>
<evidence type="ECO:0000256" key="1">
    <source>
        <dbReference type="ARBA" id="ARBA00001957"/>
    </source>
</evidence>
<feature type="region of interest" description="Disordered" evidence="6">
    <location>
        <begin position="1746"/>
        <end position="1767"/>
    </location>
</feature>
<dbReference type="PROSITE" id="PS00455">
    <property type="entry name" value="AMP_BINDING"/>
    <property type="match status" value="2"/>
</dbReference>
<keyword evidence="3" id="KW-0596">Phosphopantetheine</keyword>
<dbReference type="RefSeq" id="WP_185003293.1">
    <property type="nucleotide sequence ID" value="NZ_JACHMH010000001.1"/>
</dbReference>
<dbReference type="Pfam" id="PF00501">
    <property type="entry name" value="AMP-binding"/>
    <property type="match status" value="2"/>
</dbReference>
<dbReference type="Gene3D" id="2.30.38.10">
    <property type="entry name" value="Luciferase, Domain 3"/>
    <property type="match status" value="2"/>
</dbReference>
<dbReference type="InterPro" id="IPR000873">
    <property type="entry name" value="AMP-dep_synth/lig_dom"/>
</dbReference>
<dbReference type="Pfam" id="PF00550">
    <property type="entry name" value="PP-binding"/>
    <property type="match status" value="2"/>
</dbReference>
<dbReference type="SUPFAM" id="SSF56801">
    <property type="entry name" value="Acetyl-CoA synthetase-like"/>
    <property type="match status" value="2"/>
</dbReference>
<dbReference type="InterPro" id="IPR020806">
    <property type="entry name" value="PKS_PP-bd"/>
</dbReference>
<dbReference type="PROSITE" id="PS00012">
    <property type="entry name" value="PHOSPHOPANTETHEINE"/>
    <property type="match status" value="2"/>
</dbReference>
<dbReference type="Pfam" id="PF00668">
    <property type="entry name" value="Condensation"/>
    <property type="match status" value="2"/>
</dbReference>
<dbReference type="InterPro" id="IPR010071">
    <property type="entry name" value="AA_adenyl_dom"/>
</dbReference>
<proteinExistence type="inferred from homology"/>
<dbReference type="Pfam" id="PF08242">
    <property type="entry name" value="Methyltransf_12"/>
    <property type="match status" value="1"/>
</dbReference>
<dbReference type="InterPro" id="IPR036736">
    <property type="entry name" value="ACP-like_sf"/>
</dbReference>
<keyword evidence="9" id="KW-1185">Reference proteome</keyword>
<comment type="cofactor">
    <cofactor evidence="1">
        <name>pantetheine 4'-phosphate</name>
        <dbReference type="ChEBI" id="CHEBI:47942"/>
    </cofactor>
</comment>
<evidence type="ECO:0000256" key="3">
    <source>
        <dbReference type="ARBA" id="ARBA00022450"/>
    </source>
</evidence>
<dbReference type="Gene3D" id="3.30.559.10">
    <property type="entry name" value="Chloramphenicol acetyltransferase-like domain"/>
    <property type="match status" value="2"/>
</dbReference>
<dbReference type="Gene3D" id="1.10.1200.10">
    <property type="entry name" value="ACP-like"/>
    <property type="match status" value="1"/>
</dbReference>
<dbReference type="InterPro" id="IPR020845">
    <property type="entry name" value="AMP-binding_CS"/>
</dbReference>
<comment type="similarity">
    <text evidence="2">Belongs to the ATP-dependent AMP-binding enzyme family.</text>
</comment>
<dbReference type="Pfam" id="PF00975">
    <property type="entry name" value="Thioesterase"/>
    <property type="match status" value="1"/>
</dbReference>
<dbReference type="SUPFAM" id="SSF52777">
    <property type="entry name" value="CoA-dependent acyltransferases"/>
    <property type="match status" value="5"/>
</dbReference>
<dbReference type="SUPFAM" id="SSF53335">
    <property type="entry name" value="S-adenosyl-L-methionine-dependent methyltransferases"/>
    <property type="match status" value="1"/>
</dbReference>
<sequence length="3150" mass="339847">MSASSGQIHLAETPAAAWLAEAFTGTAAPALRLVAGPSDTGPAAVQAAVRAVIEAHEVLRHRGELRWGGTGASVGELKRHTAGLLDADAALAAAWVDRGAERDGLLVVAAHAADVDGEGWAVLVADLRAALAGGTPSTSGTGEYLSALDTLARDPGLADRVEPWLELADRVDELDLDSPWASDGETGGPQLRAERILPLNEVATAEGLRARVLLSLVPQLGATNGLLLDVSESDRDRPGVLGNLRRVFPVLFGPAELSDVDGAGTAAVAATDTAATEFGVAKYLSGSTSATFADLVEAAILLEYGVTDLGDDPEPGLGEPAEEAETRYLLRIGAWFDRNSERVRLTLSWDPAALPELDADTLLTAWGQALRAHEPAAAPAPARALPPGAIEALPLSPLQEGLLFHLMLDGAERDIYVQQAVLHLGGTLDPDRFREAVRLALAKYPNLVAGFATADDAPPVQFIPGEFELPFDYVDLSTQDESAFDDFVAGQRARPFHADRPPLIRFGLATVAPGAHRLVMTSELILLDGWSGGLLLSSLLEFYTDPAAEHARPTTPFRDYLRWLTAQDHEQARAAWRRNLDGLAEPTLLVAGTDSRAVDVTAADEIHLELPADLATRLAHRMRESGITASTLYETAWAMLLGRLTGRDDVVFGASVSGRHPDVAGVETTVGLLFNTVPVRVRLGAADALDTVLRRVQEEQADLFDYPYLGLTDVQALAGIGTLFDTLFVFQNFPRPSKERAFGPDGSLRVLEHEVLDATHYPVTMVVNPGVRTELRVMFHQDVFSRTEIERLLERYLRILTALADTPAASCAAVDVLVGDEPALLRQGWDSTANPVPDITIADMLEQQAARTPEATALVFGQVTHTYAELNERANRIARWLVRHGAGPETVVALGLPRSSDMVAALFAVLKTGAAYLPLDLDYPADRLEFMLTDTVPLCVLSTVDVDPTLPHTEVPHVLLDSAEIAAELDSLPGNDLADAERRGFNRTDAWRLEHPAYVIYTSGSTGKPKGVATPYRGLTNMQFNHRVAIFDPVVEQAGRRLRIAHTVSFSFDMSWEELLWLVEGHEVHVLTEDMRRDALALTAYCDKHAIDVINVTPTYCQQLIDNGLLEENPGHRPVLVLLGGEAVSEQVWSALRDTPGVLGYNLYGPTEYTINTLGGGTEDSATSTVGKAIWNTRAYILDAYLRPVPVGVPGELYISGVGLARGYLKRPSLTADRFIADPYGTTGERMYRTGDLVRERQDGNLDFLGRTDDQVKIRGYRVEIGEVESALAAHPEVAQAAVIAADTDLPGVKRLLGYLVPAEVSGEEARSEVEAEQIAEWNQIYSDEYTEIPTAVFDEDYAGWDSSYDGDPIPFTDMSEWRAATLDRIRELKPKRLLEIGVGTGLLLSGLARDTESYWACDFAAPVIDKLGRDLQADPELAAKIELSCRPAHDTDGLPAGHFDTIVINSVIQYFPNIDYLTEVIGKALDLLAPGGALFVGDVRNLRLARTFHTAIQLGRADERTEDAALRKAIERAVLLEKELLVDPDYFTALGDHLPTLAGVDLRIKRGHMHNELSRHRYDVVLRKAGADALSLVDGPSLPWDGALDLATRLAERPDSLRITRIPNARLTAEVAAQRALEAGSPVTGARSLLNPATGVGIEPEALHELADQSGHRLLLTWSDTTDGSYDAVFTLAQDEILLNAYAPTRARNSALSGYANNPSAARDNTGLVARVRDHLKAVLPDYMVPAALVTMERLPLTTNGKLDRRALPSPDLAAGAGGGRPPANPTEEALCELFAQVLGVPKVGVADNFFDLGGHSLLAARLIGKARTGLDVDLAIRDLFTCPTVAELAAKALDSAPAIAQPVLTAGARPERIPLSFAQQRLWLLDQMDTAGSAYTVPTGVRLHGELDLPALRAAFADVLARHESLRTVIETHEGLPYQRIRPIEDSTPEVTVTAVAEAELDAAVAAAIAVPFDLAADHPVRLAVLTLGPADCVLLAVFHHIAFDEWSLRPFVEDLTAAYAARHEGHAPELTPLPVQYADYALWQRALLGAPGDPKSLQAKQLTYWRQELDGIPEELSLPTDRPRPAVASFRGETIQREISPDLAVRLRQLARTQDATVFMLFQTAVAALLHRLGAGTDIPLGSPVAGRDEEQLNDLIGFFVNTLVIRADVSGNPSFTELLDRVRRTDLAGLSHADVPFERLVETLNPTRTLSRNPLFQVMVGYQNQGTGSAVFPGLTLTEGRFDPPTAKFDLDFVLRDYGTDTDGMGLDVEYAADLFDWTTAAGLLDRLLDLLEQAAARPDVRMAELDVLGAAGARLDAWNRTEREIPAVTIADLLEQQAARTPDAPALLANPDLPGEIRWNYTELNERANRIARLLISRGAGPETVVALGLPRSADMVATLFAVLKTGAAYLPLDLDYPAERLAFMLADAKAVCLVSTTEVAATLPASPAPTVLLDAATAELDALSGNDLADAERLGFNRTDPHRLEHPAYVIYTSGSTGKPKGVVTPYRGLTNMQFNHRAEIFDPVVAEAGRRLRIAHTVSFSFDMSWEELLWLVEGHEVHVCDEELRRDAEALTAYCDQHRIDVINVTPTYCQQLIDNGLLNQNPGHRPVLVLLGGEAVSNQVWETLRDTPGVLGYNLYGPTEYTINTLGGGTTDRDTPTVGRPIFNTTAHVLDEYLRPVPPGVAGELYIAGIGLARGYLDRAALTADRFIANPFGVPGDRLYRTGDLVRWCADGTIDYLGRTDDQVKIRGYRVEIGEIDTTLAEHPGVRQVAVIAADTDLQGVKLLVAYVVGAATEEELREWAGQRLPGYMVPSAFVTVDALPLTVNGKLDRAALPAPDLGARVSSRGPRTEREAVLCQVFAEVLGVPRVGVDDSFFELGGHSLLAMQLVSRIRLSGIEGVSVGAVMAAPTVAALADRLGSTDGSDPALAPLLALHPEGAKPPLFAIHPGFGLAWPYAALVPHLDEDRPLYGLQSPVVTGEEVSSFDSLAREHLRRIRTVQPSGPYHLLGWSFGGQLAHAIAGLLQAEGEEVALLAVLDAQPADPALPADEPLSAEQIRDRLRLSADEQTTEALVRAWTAHDRLLPQTGYPVYTGPLVLFSAKGSTGTGAANWTALATGRIEDQELPHAHDELLSPDAVAAFGPALTAALGRNGAGQVQ</sequence>
<keyword evidence="5" id="KW-0677">Repeat</keyword>
<dbReference type="GO" id="GO:0043041">
    <property type="term" value="P:amino acid activation for nonribosomal peptide biosynthetic process"/>
    <property type="evidence" value="ECO:0007669"/>
    <property type="project" value="TreeGrafter"/>
</dbReference>
<comment type="caution">
    <text evidence="8">The sequence shown here is derived from an EMBL/GenBank/DDBJ whole genome shotgun (WGS) entry which is preliminary data.</text>
</comment>
<dbReference type="PANTHER" id="PTHR45527:SF1">
    <property type="entry name" value="FATTY ACID SYNTHASE"/>
    <property type="match status" value="1"/>
</dbReference>
<dbReference type="GO" id="GO:0008610">
    <property type="term" value="P:lipid biosynthetic process"/>
    <property type="evidence" value="ECO:0007669"/>
    <property type="project" value="UniProtKB-ARBA"/>
</dbReference>
<dbReference type="EMBL" id="JACHMH010000001">
    <property type="protein sequence ID" value="MBB4677328.1"/>
    <property type="molecule type" value="Genomic_DNA"/>
</dbReference>
<dbReference type="FunFam" id="1.10.1200.10:FF:000016">
    <property type="entry name" value="Non-ribosomal peptide synthase"/>
    <property type="match status" value="1"/>
</dbReference>
<dbReference type="InterPro" id="IPR023213">
    <property type="entry name" value="CAT-like_dom_sf"/>
</dbReference>
<dbReference type="InterPro" id="IPR001031">
    <property type="entry name" value="Thioesterase"/>
</dbReference>
<dbReference type="NCBIfam" id="TIGR01733">
    <property type="entry name" value="AA-adenyl-dom"/>
    <property type="match status" value="2"/>
</dbReference>
<evidence type="ECO:0000256" key="6">
    <source>
        <dbReference type="SAM" id="MobiDB-lite"/>
    </source>
</evidence>
<dbReference type="InterPro" id="IPR025110">
    <property type="entry name" value="AMP-bd_C"/>
</dbReference>
<keyword evidence="4" id="KW-0597">Phosphoprotein</keyword>
<dbReference type="CDD" id="cd05930">
    <property type="entry name" value="A_NRPS"/>
    <property type="match status" value="2"/>
</dbReference>
<evidence type="ECO:0000313" key="9">
    <source>
        <dbReference type="Proteomes" id="UP000533598"/>
    </source>
</evidence>
<name>A0A7W7CCG2_9PSEU</name>
<evidence type="ECO:0000256" key="2">
    <source>
        <dbReference type="ARBA" id="ARBA00006432"/>
    </source>
</evidence>
<dbReference type="InterPro" id="IPR029058">
    <property type="entry name" value="AB_hydrolase_fold"/>
</dbReference>
<dbReference type="Gene3D" id="3.40.50.980">
    <property type="match status" value="4"/>
</dbReference>